<sequence>MTVVVNWVKPGDWLQPVTVVEGQGDLANPGDTHNESINAFNKREDVPVSEQKFIKNRPDLPGPNQDGPDVLTHQDRVKRRKGNPDWKAPAYLIEDARERDTNLSEIVPRSNEDSPVPKI</sequence>
<dbReference type="EMBL" id="MF668280">
    <property type="protein sequence ID" value="ASZ74677.1"/>
    <property type="molecule type" value="Genomic_DNA"/>
</dbReference>
<evidence type="ECO:0000256" key="1">
    <source>
        <dbReference type="SAM" id="MobiDB-lite"/>
    </source>
</evidence>
<gene>
    <name evidence="2" type="ORF">SEA_PHABBA_108</name>
</gene>
<protein>
    <submittedName>
        <fullName evidence="2">Uncharacterized protein</fullName>
    </submittedName>
</protein>
<evidence type="ECO:0000313" key="2">
    <source>
        <dbReference type="EMBL" id="ASZ74677.1"/>
    </source>
</evidence>
<feature type="region of interest" description="Disordered" evidence="1">
    <location>
        <begin position="55"/>
        <end position="119"/>
    </location>
</feature>
<proteinExistence type="predicted"/>
<reference evidence="3" key="1">
    <citation type="submission" date="2017-08" db="EMBL/GenBank/DDBJ databases">
        <authorList>
            <person name="de Groot N.N."/>
        </authorList>
    </citation>
    <scope>NUCLEOTIDE SEQUENCE [LARGE SCALE GENOMIC DNA]</scope>
</reference>
<accession>A0A249XSG1</accession>
<dbReference type="Proteomes" id="UP000226037">
    <property type="component" value="Segment"/>
</dbReference>
<keyword evidence="3" id="KW-1185">Reference proteome</keyword>
<evidence type="ECO:0000313" key="3">
    <source>
        <dbReference type="Proteomes" id="UP000226037"/>
    </source>
</evidence>
<name>A0A249XSG1_9CAUD</name>
<organism evidence="2 3">
    <name type="scientific">Mycobacterium phage Phabba</name>
    <dbReference type="NCBI Taxonomy" id="2027899"/>
    <lineage>
        <taxon>Viruses</taxon>
        <taxon>Duplodnaviria</taxon>
        <taxon>Heunggongvirae</taxon>
        <taxon>Uroviricota</taxon>
        <taxon>Caudoviricetes</taxon>
        <taxon>Ceeclamvirinae</taxon>
        <taxon>Myrnavirus</taxon>
        <taxon>Myrnavirus phabba</taxon>
        <taxon>Myranavirus phabba</taxon>
    </lineage>
</organism>